<dbReference type="Pfam" id="PF08030">
    <property type="entry name" value="NAD_binding_6"/>
    <property type="match status" value="1"/>
</dbReference>
<evidence type="ECO:0000259" key="2">
    <source>
        <dbReference type="Pfam" id="PF08030"/>
    </source>
</evidence>
<dbReference type="PANTHER" id="PTHR11972">
    <property type="entry name" value="NADPH OXIDASE"/>
    <property type="match status" value="1"/>
</dbReference>
<dbReference type="InterPro" id="IPR039261">
    <property type="entry name" value="FNR_nucleotide-bd"/>
</dbReference>
<dbReference type="EMBL" id="QXFY01000392">
    <property type="protein sequence ID" value="KAE9345715.1"/>
    <property type="molecule type" value="Genomic_DNA"/>
</dbReference>
<dbReference type="Gene3D" id="3.40.50.80">
    <property type="entry name" value="Nucleotide-binding domain of ferredoxin-NADP reductase (FNR) module"/>
    <property type="match status" value="1"/>
</dbReference>
<dbReference type="InterPro" id="IPR050369">
    <property type="entry name" value="RBOH/FRE"/>
</dbReference>
<evidence type="ECO:0000256" key="1">
    <source>
        <dbReference type="ARBA" id="ARBA00023002"/>
    </source>
</evidence>
<proteinExistence type="predicted"/>
<gene>
    <name evidence="3" type="ORF">PF008_g8622</name>
</gene>
<organism evidence="3 4">
    <name type="scientific">Phytophthora fragariae</name>
    <dbReference type="NCBI Taxonomy" id="53985"/>
    <lineage>
        <taxon>Eukaryota</taxon>
        <taxon>Sar</taxon>
        <taxon>Stramenopiles</taxon>
        <taxon>Oomycota</taxon>
        <taxon>Peronosporomycetes</taxon>
        <taxon>Peronosporales</taxon>
        <taxon>Peronosporaceae</taxon>
        <taxon>Phytophthora</taxon>
    </lineage>
</organism>
<dbReference type="AlphaFoldDB" id="A0A6G0RYZ4"/>
<dbReference type="InterPro" id="IPR013121">
    <property type="entry name" value="Fe_red_NAD-bd_6"/>
</dbReference>
<dbReference type="PANTHER" id="PTHR11972:SF153">
    <property type="entry name" value="SUPEROXIDE-GENERATING NADPH OXIDASE HEAVY CHAIN SUBUNIT A"/>
    <property type="match status" value="1"/>
</dbReference>
<evidence type="ECO:0000313" key="3">
    <source>
        <dbReference type="EMBL" id="KAE9345715.1"/>
    </source>
</evidence>
<dbReference type="GO" id="GO:0005886">
    <property type="term" value="C:plasma membrane"/>
    <property type="evidence" value="ECO:0007669"/>
    <property type="project" value="TreeGrafter"/>
</dbReference>
<evidence type="ECO:0000313" key="4">
    <source>
        <dbReference type="Proteomes" id="UP000486351"/>
    </source>
</evidence>
<keyword evidence="1" id="KW-0560">Oxidoreductase</keyword>
<dbReference type="Proteomes" id="UP000486351">
    <property type="component" value="Unassembled WGS sequence"/>
</dbReference>
<dbReference type="GO" id="GO:0016491">
    <property type="term" value="F:oxidoreductase activity"/>
    <property type="evidence" value="ECO:0007669"/>
    <property type="project" value="UniProtKB-KW"/>
</dbReference>
<accession>A0A6G0RYZ4</accession>
<feature type="domain" description="Ferric reductase NAD binding" evidence="2">
    <location>
        <begin position="1"/>
        <end position="97"/>
    </location>
</feature>
<reference evidence="3 4" key="1">
    <citation type="submission" date="2018-09" db="EMBL/GenBank/DDBJ databases">
        <title>Genomic investigation of the strawberry pathogen Phytophthora fragariae indicates pathogenicity is determined by transcriptional variation in three key races.</title>
        <authorList>
            <person name="Adams T.M."/>
            <person name="Armitage A.D."/>
            <person name="Sobczyk M.K."/>
            <person name="Bates H.J."/>
            <person name="Dunwell J.M."/>
            <person name="Nellist C.F."/>
            <person name="Harrison R.J."/>
        </authorList>
    </citation>
    <scope>NUCLEOTIDE SEQUENCE [LARGE SCALE GENOMIC DNA]</scope>
    <source>
        <strain evidence="3 4">NOV-77</strain>
    </source>
</reference>
<name>A0A6G0RYZ4_9STRA</name>
<protein>
    <recommendedName>
        <fullName evidence="2">Ferric reductase NAD binding domain-containing protein</fullName>
    </recommendedName>
</protein>
<comment type="caution">
    <text evidence="3">The sequence shown here is derived from an EMBL/GenBank/DDBJ whole genome shotgun (WGS) entry which is preliminary data.</text>
</comment>
<sequence>MNQISEMDRDNVIETHQYLSTLKGSENTSQLKMFQEFVHEQTGKDFVSGLNTKQLTHFGRPDWDKVFSEAKANHPGEEVGVFYCGPHALEEILDDTCKRYSSSDPNGTIFDFHSEKFS</sequence>